<keyword evidence="3" id="KW-0732">Signal</keyword>
<keyword evidence="10" id="KW-1185">Reference proteome</keyword>
<evidence type="ECO:0000256" key="1">
    <source>
        <dbReference type="ARBA" id="ARBA00001255"/>
    </source>
</evidence>
<keyword evidence="5" id="KW-0378">Hydrolase</keyword>
<proteinExistence type="predicted"/>
<feature type="domain" description="GLAA-B beta-barrel" evidence="8">
    <location>
        <begin position="329"/>
        <end position="396"/>
    </location>
</feature>
<comment type="catalytic activity">
    <reaction evidence="2">
        <text>Hydrolysis of terminal, non-reducing branched (1-&gt;3)-alpha-D-galactosidic residues, producing free D-galactose.</text>
        <dbReference type="EC" id="3.2.1.n1"/>
    </reaction>
</comment>
<dbReference type="AlphaFoldDB" id="A0A917LV72"/>
<sequence>MAADIATLLFSTFGGVPDTGADSTPAMQKALKAVSEAGGPAKLVVEPGRYDFYAEAATREMYAITNTASETENPNPVKTIAIFMKGLTDFTLEGGDALFIFHDKMTLFAIDECERLEIRNVRMDFAWPTVTEMTIVEKGSAYMDFEVHADSRYEIREEKLFWVGEGWSFHDGPVQACDTVRNITWRIDNVIELALKAEELQPGKIRLHYAQVPDLAVGIVLQARDGIRDQVGAFIHQSRDIRLERVAVHFMHGLGIVGQFSENITLHEINLSPRKETGRTVAAFADFVHLSGCKGNVSVTKSYFSGAHDDAINVHGTYLKLVGTPSSHEVLVRFIHPQTFGFKAFHSGDEIQFVKPHSLITYGANRVKEAKLVNAREMLLTLDEPVPAEAVLDDVIENITWTPEIEVADNHFARIPTRGVLVSSPRHTVVERNLFERMQMSGILVSADGSSWYESGAVKDLTIQGNRFVECGNEELPVISILPENEEADSDNPVHFGIRIVDNSFEMGNSLIMHAKSTRSLTFNNNEITFKGEAPALEDAIRLTACSDIELERNIVTSGK</sequence>
<dbReference type="InterPro" id="IPR012334">
    <property type="entry name" value="Pectin_lyas_fold"/>
</dbReference>
<dbReference type="InterPro" id="IPR057275">
    <property type="entry name" value="Beta-barrel_GLAA-B_I"/>
</dbReference>
<name>A0A917LV72_9BACL</name>
<evidence type="ECO:0000256" key="3">
    <source>
        <dbReference type="ARBA" id="ARBA00022729"/>
    </source>
</evidence>
<dbReference type="Pfam" id="PF23763">
    <property type="entry name" value="Beta-barrel_GLAA-B_I"/>
    <property type="match status" value="1"/>
</dbReference>
<dbReference type="InterPro" id="IPR011050">
    <property type="entry name" value="Pectin_lyase_fold/virulence"/>
</dbReference>
<keyword evidence="6" id="KW-0326">Glycosidase</keyword>
<evidence type="ECO:0000256" key="2">
    <source>
        <dbReference type="ARBA" id="ARBA00001271"/>
    </source>
</evidence>
<evidence type="ECO:0000256" key="4">
    <source>
        <dbReference type="ARBA" id="ARBA00022737"/>
    </source>
</evidence>
<comment type="catalytic activity">
    <reaction evidence="1">
        <text>Hydrolysis of terminal, non-reducing alpha-D-galactose residues in alpha-D-galactosides, including galactose oligosaccharides, galactomannans and galactolipids.</text>
        <dbReference type="EC" id="3.2.1.22"/>
    </reaction>
</comment>
<evidence type="ECO:0000313" key="9">
    <source>
        <dbReference type="EMBL" id="GGG59010.1"/>
    </source>
</evidence>
<dbReference type="Pfam" id="PF23764">
    <property type="entry name" value="Beta-barrel_GLAA-B_II"/>
    <property type="match status" value="1"/>
</dbReference>
<dbReference type="GO" id="GO:0004557">
    <property type="term" value="F:alpha-galactosidase activity"/>
    <property type="evidence" value="ECO:0007669"/>
    <property type="project" value="UniProtKB-EC"/>
</dbReference>
<feature type="domain" description="GLAA-B beta-barrel" evidence="7">
    <location>
        <begin position="132"/>
        <end position="220"/>
    </location>
</feature>
<evidence type="ECO:0000313" key="10">
    <source>
        <dbReference type="Proteomes" id="UP000600247"/>
    </source>
</evidence>
<accession>A0A917LV72</accession>
<dbReference type="InterPro" id="IPR056441">
    <property type="entry name" value="Beta-barrel_GLAA-B_II"/>
</dbReference>
<dbReference type="Gene3D" id="2.160.20.10">
    <property type="entry name" value="Single-stranded right-handed beta-helix, Pectin lyase-like"/>
    <property type="match status" value="2"/>
</dbReference>
<dbReference type="Proteomes" id="UP000600247">
    <property type="component" value="Unassembled WGS sequence"/>
</dbReference>
<organism evidence="9 10">
    <name type="scientific">Paenibacillus radicis</name>
    <name type="common">ex Gao et al. 2016</name>
    <dbReference type="NCBI Taxonomy" id="1737354"/>
    <lineage>
        <taxon>Bacteria</taxon>
        <taxon>Bacillati</taxon>
        <taxon>Bacillota</taxon>
        <taxon>Bacilli</taxon>
        <taxon>Bacillales</taxon>
        <taxon>Paenibacillaceae</taxon>
        <taxon>Paenibacillus</taxon>
    </lineage>
</organism>
<evidence type="ECO:0000259" key="8">
    <source>
        <dbReference type="Pfam" id="PF23764"/>
    </source>
</evidence>
<dbReference type="RefSeq" id="WP_188887802.1">
    <property type="nucleotide sequence ID" value="NZ_BMHY01000001.1"/>
</dbReference>
<comment type="caution">
    <text evidence="9">The sequence shown here is derived from an EMBL/GenBank/DDBJ whole genome shotgun (WGS) entry which is preliminary data.</text>
</comment>
<gene>
    <name evidence="9" type="primary">glaA</name>
    <name evidence="9" type="ORF">GCM10010918_10220</name>
</gene>
<evidence type="ECO:0000256" key="6">
    <source>
        <dbReference type="ARBA" id="ARBA00023295"/>
    </source>
</evidence>
<evidence type="ECO:0000259" key="7">
    <source>
        <dbReference type="Pfam" id="PF23763"/>
    </source>
</evidence>
<reference evidence="9 10" key="1">
    <citation type="journal article" date="2014" name="Int. J. Syst. Evol. Microbiol.">
        <title>Complete genome sequence of Corynebacterium casei LMG S-19264T (=DSM 44701T), isolated from a smear-ripened cheese.</title>
        <authorList>
            <consortium name="US DOE Joint Genome Institute (JGI-PGF)"/>
            <person name="Walter F."/>
            <person name="Albersmeier A."/>
            <person name="Kalinowski J."/>
            <person name="Ruckert C."/>
        </authorList>
    </citation>
    <scope>NUCLEOTIDE SEQUENCE [LARGE SCALE GENOMIC DNA]</scope>
    <source>
        <strain evidence="9 10">CGMCC 1.15286</strain>
    </source>
</reference>
<protein>
    <submittedName>
        <fullName evidence="9">Alpha-1,3-galactosidase A</fullName>
    </submittedName>
</protein>
<evidence type="ECO:0000256" key="5">
    <source>
        <dbReference type="ARBA" id="ARBA00022801"/>
    </source>
</evidence>
<dbReference type="SUPFAM" id="SSF51126">
    <property type="entry name" value="Pectin lyase-like"/>
    <property type="match status" value="1"/>
</dbReference>
<dbReference type="EMBL" id="BMHY01000001">
    <property type="protein sequence ID" value="GGG59010.1"/>
    <property type="molecule type" value="Genomic_DNA"/>
</dbReference>
<keyword evidence="4" id="KW-0677">Repeat</keyword>